<dbReference type="PANTHER" id="PTHR11994">
    <property type="entry name" value="60S RIBOSOMAL PROTEIN L11-RELATED"/>
    <property type="match status" value="1"/>
</dbReference>
<dbReference type="Gene3D" id="3.30.1440.10">
    <property type="match status" value="1"/>
</dbReference>
<keyword evidence="3" id="KW-0687">Ribonucleoprotein</keyword>
<dbReference type="InterPro" id="IPR031309">
    <property type="entry name" value="Ribosomal_uL5_C"/>
</dbReference>
<protein>
    <submittedName>
        <fullName evidence="7">Ribosomal protein L5</fullName>
    </submittedName>
</protein>
<evidence type="ECO:0000259" key="5">
    <source>
        <dbReference type="Pfam" id="PF00281"/>
    </source>
</evidence>
<keyword evidence="2 7" id="KW-0689">Ribosomal protein</keyword>
<dbReference type="GO" id="GO:0006412">
    <property type="term" value="P:translation"/>
    <property type="evidence" value="ECO:0007669"/>
    <property type="project" value="InterPro"/>
</dbReference>
<gene>
    <name evidence="7" type="primary">rpl5</name>
</gene>
<dbReference type="GO" id="GO:1990904">
    <property type="term" value="C:ribonucleoprotein complex"/>
    <property type="evidence" value="ECO:0007669"/>
    <property type="project" value="UniProtKB-KW"/>
</dbReference>
<evidence type="ECO:0000256" key="3">
    <source>
        <dbReference type="ARBA" id="ARBA00023274"/>
    </source>
</evidence>
<dbReference type="GO" id="GO:0003735">
    <property type="term" value="F:structural constituent of ribosome"/>
    <property type="evidence" value="ECO:0007669"/>
    <property type="project" value="InterPro"/>
</dbReference>
<dbReference type="Pfam" id="PF00673">
    <property type="entry name" value="Ribosomal_L5_C"/>
    <property type="match status" value="1"/>
</dbReference>
<dbReference type="InterPro" id="IPR020929">
    <property type="entry name" value="Ribosomal_uL5_CS"/>
</dbReference>
<comment type="similarity">
    <text evidence="1">Belongs to the universal ribosomal protein uL5 family.</text>
</comment>
<dbReference type="SUPFAM" id="SSF55282">
    <property type="entry name" value="RL5-like"/>
    <property type="match status" value="1"/>
</dbReference>
<evidence type="ECO:0000256" key="1">
    <source>
        <dbReference type="ARBA" id="ARBA00008553"/>
    </source>
</evidence>
<evidence type="ECO:0000313" key="7">
    <source>
        <dbReference type="EMBL" id="AFQ93760.1"/>
    </source>
</evidence>
<name>J7KEG2_9CHLO</name>
<dbReference type="InterPro" id="IPR002132">
    <property type="entry name" value="Ribosomal_uL5"/>
</dbReference>
<sequence>MGLPSLKKVVINYNSKAVVRDKRGLLVGVSALLMVSGQRPATTWARKSIAGFKIREGDLLGCKVTLRRRLMYTFLDRLISVALPRARPSLLCGGLDRRGVYTIGVGDPFQFYELEHHYDLLQSLQGFDVALLTSKGRRMPPLVHSPDASRRNATASPSDAPASRRDIIPALHHKVMHQAASTQERSMAALVWSSLQLVVGEGSP</sequence>
<dbReference type="PROSITE" id="PS00358">
    <property type="entry name" value="RIBOSOMAL_L5"/>
    <property type="match status" value="1"/>
</dbReference>
<dbReference type="InterPro" id="IPR031310">
    <property type="entry name" value="Ribosomal_uL5_N"/>
</dbReference>
<proteinExistence type="inferred from homology"/>
<accession>J7KEG2</accession>
<dbReference type="GeneID" id="13543420"/>
<dbReference type="AlphaFoldDB" id="J7KEG2"/>
<geneLocation type="mitochondrion" evidence="7"/>
<evidence type="ECO:0000256" key="4">
    <source>
        <dbReference type="SAM" id="MobiDB-lite"/>
    </source>
</evidence>
<feature type="domain" description="Large ribosomal subunit protein uL5 C-terminal" evidence="6">
    <location>
        <begin position="60"/>
        <end position="135"/>
    </location>
</feature>
<organism evidence="7">
    <name type="scientific">Trebouxiophyceae sp. MX-AZ01</name>
    <dbReference type="NCBI Taxonomy" id="1208065"/>
    <lineage>
        <taxon>Eukaryota</taxon>
        <taxon>Viridiplantae</taxon>
        <taxon>Chlorophyta</taxon>
        <taxon>core chlorophytes</taxon>
        <taxon>Trebouxiophyceae</taxon>
    </lineage>
</organism>
<dbReference type="GO" id="GO:0005840">
    <property type="term" value="C:ribosome"/>
    <property type="evidence" value="ECO:0007669"/>
    <property type="project" value="UniProtKB-KW"/>
</dbReference>
<dbReference type="EMBL" id="JX315601">
    <property type="protein sequence ID" value="AFQ93760.1"/>
    <property type="molecule type" value="Genomic_DNA"/>
</dbReference>
<dbReference type="InterPro" id="IPR022803">
    <property type="entry name" value="Ribosomal_uL5_dom_sf"/>
</dbReference>
<feature type="domain" description="Large ribosomal subunit protein uL5 N-terminal" evidence="5">
    <location>
        <begin position="1"/>
        <end position="55"/>
    </location>
</feature>
<evidence type="ECO:0000259" key="6">
    <source>
        <dbReference type="Pfam" id="PF00673"/>
    </source>
</evidence>
<reference evidence="7" key="1">
    <citation type="journal article" date="2012" name="Eukaryot. Cell">
        <title>Complete Mitochondrial and Plastid Genomes of the Green Microalga Trebouxiophyceae sp. Strain MX-AZ01 Isolated from a Highly Acidic Geothermal Lake.</title>
        <authorList>
            <person name="Servin-Garciduenas L.E."/>
            <person name="Martinez-Romero E."/>
        </authorList>
    </citation>
    <scope>NUCLEOTIDE SEQUENCE</scope>
    <source>
        <strain evidence="7">MX-AZ01</strain>
    </source>
</reference>
<feature type="region of interest" description="Disordered" evidence="4">
    <location>
        <begin position="140"/>
        <end position="163"/>
    </location>
</feature>
<dbReference type="Pfam" id="PF00281">
    <property type="entry name" value="Ribosomal_L5"/>
    <property type="match status" value="1"/>
</dbReference>
<dbReference type="RefSeq" id="YP_006666405.1">
    <property type="nucleotide sequence ID" value="NC_018568.1"/>
</dbReference>
<evidence type="ECO:0000256" key="2">
    <source>
        <dbReference type="ARBA" id="ARBA00022980"/>
    </source>
</evidence>
<keyword evidence="7" id="KW-0496">Mitochondrion</keyword>